<organism evidence="4 5">
    <name type="scientific">Podospora didyma</name>
    <dbReference type="NCBI Taxonomy" id="330526"/>
    <lineage>
        <taxon>Eukaryota</taxon>
        <taxon>Fungi</taxon>
        <taxon>Dikarya</taxon>
        <taxon>Ascomycota</taxon>
        <taxon>Pezizomycotina</taxon>
        <taxon>Sordariomycetes</taxon>
        <taxon>Sordariomycetidae</taxon>
        <taxon>Sordariales</taxon>
        <taxon>Podosporaceae</taxon>
        <taxon>Podospora</taxon>
    </lineage>
</organism>
<dbReference type="Pfam" id="PF01926">
    <property type="entry name" value="MMR_HSR1"/>
    <property type="match status" value="1"/>
</dbReference>
<evidence type="ECO:0000256" key="2">
    <source>
        <dbReference type="SAM" id="MobiDB-lite"/>
    </source>
</evidence>
<evidence type="ECO:0000256" key="1">
    <source>
        <dbReference type="SAM" id="Coils"/>
    </source>
</evidence>
<evidence type="ECO:0000313" key="4">
    <source>
        <dbReference type="EMBL" id="KAK3380778.1"/>
    </source>
</evidence>
<protein>
    <recommendedName>
        <fullName evidence="3">G domain-containing protein</fullName>
    </recommendedName>
</protein>
<keyword evidence="5" id="KW-1185">Reference proteome</keyword>
<sequence>MTIDPQEGIPRPRATAWPQEDPDDAEDKTIADLTADDIVIAVMGVTGVGKSEFITHFNPKPTVGHTQQSQTQEIEIYPAVNDAGGKFYLVDTPGFDDDKRTDTEVLRALTAWLDIAFKKGVRLSGMIYLHRILDPRLGGSAMQNLRMFRKLCGTDAYENVVLTTTMWARVEPEVGERRMRELLDNKEYWGEMVKGGCKIIKQADGKVAANNIVNYLIARRKSTFLKIQEEMAAGMTLDQTDAGRVVEAERIEIIAKHTKEIKMLEKEKAEALMEKDKASAEEIRKIVELEKAKVKAAEDERDRMRVNSDQLAQQQLIEL</sequence>
<feature type="coiled-coil region" evidence="1">
    <location>
        <begin position="254"/>
        <end position="314"/>
    </location>
</feature>
<dbReference type="SUPFAM" id="SSF52540">
    <property type="entry name" value="P-loop containing nucleoside triphosphate hydrolases"/>
    <property type="match status" value="1"/>
</dbReference>
<feature type="domain" description="G" evidence="3">
    <location>
        <begin position="40"/>
        <end position="108"/>
    </location>
</feature>
<evidence type="ECO:0000313" key="5">
    <source>
        <dbReference type="Proteomes" id="UP001285441"/>
    </source>
</evidence>
<proteinExistence type="predicted"/>
<reference evidence="4" key="1">
    <citation type="journal article" date="2023" name="Mol. Phylogenet. Evol.">
        <title>Genome-scale phylogeny and comparative genomics of the fungal order Sordariales.</title>
        <authorList>
            <person name="Hensen N."/>
            <person name="Bonometti L."/>
            <person name="Westerberg I."/>
            <person name="Brannstrom I.O."/>
            <person name="Guillou S."/>
            <person name="Cros-Aarteil S."/>
            <person name="Calhoun S."/>
            <person name="Haridas S."/>
            <person name="Kuo A."/>
            <person name="Mondo S."/>
            <person name="Pangilinan J."/>
            <person name="Riley R."/>
            <person name="LaButti K."/>
            <person name="Andreopoulos B."/>
            <person name="Lipzen A."/>
            <person name="Chen C."/>
            <person name="Yan M."/>
            <person name="Daum C."/>
            <person name="Ng V."/>
            <person name="Clum A."/>
            <person name="Steindorff A."/>
            <person name="Ohm R.A."/>
            <person name="Martin F."/>
            <person name="Silar P."/>
            <person name="Natvig D.O."/>
            <person name="Lalanne C."/>
            <person name="Gautier V."/>
            <person name="Ament-Velasquez S.L."/>
            <person name="Kruys A."/>
            <person name="Hutchinson M.I."/>
            <person name="Powell A.J."/>
            <person name="Barry K."/>
            <person name="Miller A.N."/>
            <person name="Grigoriev I.V."/>
            <person name="Debuchy R."/>
            <person name="Gladieux P."/>
            <person name="Hiltunen Thoren M."/>
            <person name="Johannesson H."/>
        </authorList>
    </citation>
    <scope>NUCLEOTIDE SEQUENCE</scope>
    <source>
        <strain evidence="4">CBS 232.78</strain>
    </source>
</reference>
<feature type="region of interest" description="Disordered" evidence="2">
    <location>
        <begin position="1"/>
        <end position="25"/>
    </location>
</feature>
<gene>
    <name evidence="4" type="ORF">B0H63DRAFT_192937</name>
</gene>
<dbReference type="InterPro" id="IPR006073">
    <property type="entry name" value="GTP-bd"/>
</dbReference>
<accession>A0AAE0NFV0</accession>
<feature type="non-terminal residue" evidence="4">
    <location>
        <position position="1"/>
    </location>
</feature>
<dbReference type="AlphaFoldDB" id="A0AAE0NFV0"/>
<dbReference type="Gene3D" id="3.40.50.300">
    <property type="entry name" value="P-loop containing nucleotide triphosphate hydrolases"/>
    <property type="match status" value="1"/>
</dbReference>
<name>A0AAE0NFV0_9PEZI</name>
<dbReference type="InterPro" id="IPR027417">
    <property type="entry name" value="P-loop_NTPase"/>
</dbReference>
<dbReference type="CDD" id="cd00882">
    <property type="entry name" value="Ras_like_GTPase"/>
    <property type="match status" value="1"/>
</dbReference>
<reference evidence="4" key="2">
    <citation type="submission" date="2023-06" db="EMBL/GenBank/DDBJ databases">
        <authorList>
            <consortium name="Lawrence Berkeley National Laboratory"/>
            <person name="Haridas S."/>
            <person name="Hensen N."/>
            <person name="Bonometti L."/>
            <person name="Westerberg I."/>
            <person name="Brannstrom I.O."/>
            <person name="Guillou S."/>
            <person name="Cros-Aarteil S."/>
            <person name="Calhoun S."/>
            <person name="Kuo A."/>
            <person name="Mondo S."/>
            <person name="Pangilinan J."/>
            <person name="Riley R."/>
            <person name="LaButti K."/>
            <person name="Andreopoulos B."/>
            <person name="Lipzen A."/>
            <person name="Chen C."/>
            <person name="Yanf M."/>
            <person name="Daum C."/>
            <person name="Ng V."/>
            <person name="Clum A."/>
            <person name="Steindorff A."/>
            <person name="Ohm R."/>
            <person name="Martin F."/>
            <person name="Silar P."/>
            <person name="Natvig D."/>
            <person name="Lalanne C."/>
            <person name="Gautier V."/>
            <person name="Ament-velasquez S.L."/>
            <person name="Kruys A."/>
            <person name="Hutchinson M.I."/>
            <person name="Powell A.J."/>
            <person name="Barry K."/>
            <person name="Miller A.N."/>
            <person name="Grigoriev I.V."/>
            <person name="Debuchy R."/>
            <person name="Gladieux P."/>
            <person name="Thoren M.H."/>
            <person name="Johannesson H."/>
        </authorList>
    </citation>
    <scope>NUCLEOTIDE SEQUENCE</scope>
    <source>
        <strain evidence="4">CBS 232.78</strain>
    </source>
</reference>
<dbReference type="GO" id="GO:0005525">
    <property type="term" value="F:GTP binding"/>
    <property type="evidence" value="ECO:0007669"/>
    <property type="project" value="InterPro"/>
</dbReference>
<evidence type="ECO:0000259" key="3">
    <source>
        <dbReference type="Pfam" id="PF01926"/>
    </source>
</evidence>
<comment type="caution">
    <text evidence="4">The sequence shown here is derived from an EMBL/GenBank/DDBJ whole genome shotgun (WGS) entry which is preliminary data.</text>
</comment>
<dbReference type="Proteomes" id="UP001285441">
    <property type="component" value="Unassembled WGS sequence"/>
</dbReference>
<dbReference type="EMBL" id="JAULSW010000005">
    <property type="protein sequence ID" value="KAK3380778.1"/>
    <property type="molecule type" value="Genomic_DNA"/>
</dbReference>
<keyword evidence="1" id="KW-0175">Coiled coil</keyword>